<dbReference type="Proteomes" id="UP000053176">
    <property type="component" value="Unassembled WGS sequence"/>
</dbReference>
<dbReference type="PROSITE" id="PS51898">
    <property type="entry name" value="TYR_RECOMBINASE"/>
    <property type="match status" value="1"/>
</dbReference>
<dbReference type="GO" id="GO:0006310">
    <property type="term" value="P:DNA recombination"/>
    <property type="evidence" value="ECO:0007669"/>
    <property type="project" value="UniProtKB-KW"/>
</dbReference>
<accession>A0A117N3I9</accession>
<evidence type="ECO:0000256" key="1">
    <source>
        <dbReference type="ARBA" id="ARBA00023172"/>
    </source>
</evidence>
<sequence length="170" mass="18668">MTLDDFEVQDGTDIILIRGSDDGETKRVKTAAGHRFVPVHPELKRIGLLTFVTDQRAKHPADAALFPELPAGTTGYRSDPFSKFFARFLDKVGITDQKKVFHSFRHNYRDALREADISIEKVRALGGWTTGNTEDAYGKGLSAGTLAAAIKTVGYPGLDLSHLYLSNEAS</sequence>
<evidence type="ECO:0000259" key="2">
    <source>
        <dbReference type="PROSITE" id="PS51898"/>
    </source>
</evidence>
<comment type="caution">
    <text evidence="3">The sequence shown here is derived from an EMBL/GenBank/DDBJ whole genome shotgun (WGS) entry which is preliminary data.</text>
</comment>
<dbReference type="InterPro" id="IPR011010">
    <property type="entry name" value="DNA_brk_join_enz"/>
</dbReference>
<dbReference type="OrthoDB" id="9784724at2"/>
<feature type="domain" description="Tyr recombinase" evidence="2">
    <location>
        <begin position="1"/>
        <end position="151"/>
    </location>
</feature>
<dbReference type="Gene3D" id="1.10.443.10">
    <property type="entry name" value="Intergrase catalytic core"/>
    <property type="match status" value="1"/>
</dbReference>
<protein>
    <recommendedName>
        <fullName evidence="2">Tyr recombinase domain-containing protein</fullName>
    </recommendedName>
</protein>
<dbReference type="SUPFAM" id="SSF56349">
    <property type="entry name" value="DNA breaking-rejoining enzymes"/>
    <property type="match status" value="1"/>
</dbReference>
<evidence type="ECO:0000313" key="4">
    <source>
        <dbReference type="Proteomes" id="UP000053176"/>
    </source>
</evidence>
<proteinExistence type="predicted"/>
<organism evidence="3 4">
    <name type="scientific">Rhizobium loti</name>
    <name type="common">Mesorhizobium loti</name>
    <dbReference type="NCBI Taxonomy" id="381"/>
    <lineage>
        <taxon>Bacteria</taxon>
        <taxon>Pseudomonadati</taxon>
        <taxon>Pseudomonadota</taxon>
        <taxon>Alphaproteobacteria</taxon>
        <taxon>Hyphomicrobiales</taxon>
        <taxon>Phyllobacteriaceae</taxon>
        <taxon>Mesorhizobium</taxon>
    </lineage>
</organism>
<gene>
    <name evidence="3" type="ORF">AU467_23535</name>
</gene>
<keyword evidence="1" id="KW-0233">DNA recombination</keyword>
<evidence type="ECO:0000313" key="3">
    <source>
        <dbReference type="EMBL" id="KUM25970.1"/>
    </source>
</evidence>
<dbReference type="AlphaFoldDB" id="A0A117N3I9"/>
<dbReference type="InterPro" id="IPR002104">
    <property type="entry name" value="Integrase_catalytic"/>
</dbReference>
<dbReference type="InterPro" id="IPR013762">
    <property type="entry name" value="Integrase-like_cat_sf"/>
</dbReference>
<reference evidence="3 4" key="1">
    <citation type="submission" date="2015-12" db="EMBL/GenBank/DDBJ databases">
        <title>Draft genome sequence of Mesorhizobium sp. UFLA 01-765, a multitolerant efficient symbiont and plant-growth promoting strain isolated from Zn-mining soil using Leucaena leucocephala as a trap plant.</title>
        <authorList>
            <person name="Rangel W.M."/>
            <person name="Thijs S."/>
            <person name="Longatti S.M."/>
            <person name="Moreira F.M."/>
            <person name="Weyens N."/>
            <person name="Vangronsveld J."/>
            <person name="Van Hamme J.D."/>
            <person name="Bottos E.M."/>
            <person name="Rineau F."/>
        </authorList>
    </citation>
    <scope>NUCLEOTIDE SEQUENCE [LARGE SCALE GENOMIC DNA]</scope>
    <source>
        <strain evidence="3 4">UFLA 01-765</strain>
    </source>
</reference>
<dbReference type="GO" id="GO:0015074">
    <property type="term" value="P:DNA integration"/>
    <property type="evidence" value="ECO:0007669"/>
    <property type="project" value="InterPro"/>
</dbReference>
<name>A0A117N3I9_RHILI</name>
<dbReference type="GO" id="GO:0003677">
    <property type="term" value="F:DNA binding"/>
    <property type="evidence" value="ECO:0007669"/>
    <property type="project" value="InterPro"/>
</dbReference>
<dbReference type="EMBL" id="LPWA01000110">
    <property type="protein sequence ID" value="KUM25970.1"/>
    <property type="molecule type" value="Genomic_DNA"/>
</dbReference>